<dbReference type="FunFam" id="1.25.40.10:FF:001204">
    <property type="entry name" value="Pentatricopeptide (PPR) repeat protein-like"/>
    <property type="match status" value="1"/>
</dbReference>
<keyword evidence="4" id="KW-1185">Reference proteome</keyword>
<dbReference type="FunFam" id="1.25.40.10:FF:001381">
    <property type="entry name" value="Pentatricopeptide repeat-containing protein At1g50270"/>
    <property type="match status" value="1"/>
</dbReference>
<protein>
    <submittedName>
        <fullName evidence="3">Pentatricopeptide repeat-containing protein At2g20540 family</fullName>
    </submittedName>
</protein>
<gene>
    <name evidence="3" type="ORF">KK1_010596</name>
</gene>
<dbReference type="InterPro" id="IPR011990">
    <property type="entry name" value="TPR-like_helical_dom_sf"/>
</dbReference>
<sequence>MASCGLTESVAVLVLEKCRSSIQLRQIEAQLIRHGLHCNTRIGHRFIGACQSHGLLSSALLLFTTLPPTPHIFIFNTLIKALSQCQTLTPLLIYSHMRRSCLLPNNFTFPPLFNSLSHTRHVTHAQCLHTHVLTLGHHRDLFVHNSLLHLYASSRHVSLCRRLFDEMPHNDVVSWTVLIAAYNNVGDHTRSLLVFQQMQYAGFAPNRVTMINALDACAHSGNIEMGEWIHGAVKRDGWEVDVVLGTALIDMYVKCGRVEEGLGVFWRMKDKNVFTWNAVIKGLALAKSGHEAIWWFKRMESDGVRPDEVTLLAVLSACSHAGLVDQGREVFRLLLDGSYGFLPNVKHYACMVDVLARSGHLKEAVEFMGSMPFEPTKTMWGSLLAACKSQGALELGLLAATKLLQMEPENTAYYVHLSNLYAAMGRWSDVEKVRGVIKDRHLTKDLGCSSVEVEHQSHVSELFA</sequence>
<dbReference type="NCBIfam" id="TIGR00756">
    <property type="entry name" value="PPR"/>
    <property type="match status" value="1"/>
</dbReference>
<organism evidence="3 4">
    <name type="scientific">Cajanus cajan</name>
    <name type="common">Pigeon pea</name>
    <name type="synonym">Cajanus indicus</name>
    <dbReference type="NCBI Taxonomy" id="3821"/>
    <lineage>
        <taxon>Eukaryota</taxon>
        <taxon>Viridiplantae</taxon>
        <taxon>Streptophyta</taxon>
        <taxon>Embryophyta</taxon>
        <taxon>Tracheophyta</taxon>
        <taxon>Spermatophyta</taxon>
        <taxon>Magnoliopsida</taxon>
        <taxon>eudicotyledons</taxon>
        <taxon>Gunneridae</taxon>
        <taxon>Pentapetalae</taxon>
        <taxon>rosids</taxon>
        <taxon>fabids</taxon>
        <taxon>Fabales</taxon>
        <taxon>Fabaceae</taxon>
        <taxon>Papilionoideae</taxon>
        <taxon>50 kb inversion clade</taxon>
        <taxon>NPAAA clade</taxon>
        <taxon>indigoferoid/millettioid clade</taxon>
        <taxon>Phaseoleae</taxon>
        <taxon>Cajanus</taxon>
    </lineage>
</organism>
<proteinExistence type="predicted"/>
<reference evidence="3 4" key="1">
    <citation type="journal article" date="2012" name="Nat. Biotechnol.">
        <title>Draft genome sequence of pigeonpea (Cajanus cajan), an orphan legume crop of resource-poor farmers.</title>
        <authorList>
            <person name="Varshney R.K."/>
            <person name="Chen W."/>
            <person name="Li Y."/>
            <person name="Bharti A.K."/>
            <person name="Saxena R.K."/>
            <person name="Schlueter J.A."/>
            <person name="Donoghue M.T."/>
            <person name="Azam S."/>
            <person name="Fan G."/>
            <person name="Whaley A.M."/>
            <person name="Farmer A.D."/>
            <person name="Sheridan J."/>
            <person name="Iwata A."/>
            <person name="Tuteja R."/>
            <person name="Penmetsa R.V."/>
            <person name="Wu W."/>
            <person name="Upadhyaya H.D."/>
            <person name="Yang S.P."/>
            <person name="Shah T."/>
            <person name="Saxena K.B."/>
            <person name="Michael T."/>
            <person name="McCombie W.R."/>
            <person name="Yang B."/>
            <person name="Zhang G."/>
            <person name="Yang H."/>
            <person name="Wang J."/>
            <person name="Spillane C."/>
            <person name="Cook D.R."/>
            <person name="May G.D."/>
            <person name="Xu X."/>
            <person name="Jackson S.A."/>
        </authorList>
    </citation>
    <scope>NUCLEOTIDE SEQUENCE [LARGE SCALE GENOMIC DNA]</scope>
    <source>
        <strain evidence="4">cv. Asha</strain>
    </source>
</reference>
<dbReference type="Pfam" id="PF13041">
    <property type="entry name" value="PPR_2"/>
    <property type="match status" value="1"/>
</dbReference>
<evidence type="ECO:0000256" key="1">
    <source>
        <dbReference type="ARBA" id="ARBA00022737"/>
    </source>
</evidence>
<dbReference type="PANTHER" id="PTHR47926">
    <property type="entry name" value="PENTATRICOPEPTIDE REPEAT-CONTAINING PROTEIN"/>
    <property type="match status" value="1"/>
</dbReference>
<dbReference type="AlphaFoldDB" id="A0A151TWE4"/>
<dbReference type="OrthoDB" id="1877720at2759"/>
<dbReference type="Pfam" id="PF01535">
    <property type="entry name" value="PPR"/>
    <property type="match status" value="2"/>
</dbReference>
<name>A0A151TWE4_CAJCA</name>
<accession>A0A151TWE4</accession>
<keyword evidence="1" id="KW-0677">Repeat</keyword>
<dbReference type="GO" id="GO:0003723">
    <property type="term" value="F:RNA binding"/>
    <property type="evidence" value="ECO:0007669"/>
    <property type="project" value="InterPro"/>
</dbReference>
<dbReference type="PROSITE" id="PS51375">
    <property type="entry name" value="PPR"/>
    <property type="match status" value="3"/>
</dbReference>
<dbReference type="Gene3D" id="1.25.40.10">
    <property type="entry name" value="Tetratricopeptide repeat domain"/>
    <property type="match status" value="4"/>
</dbReference>
<dbReference type="InterPro" id="IPR046960">
    <property type="entry name" value="PPR_At4g14850-like_plant"/>
</dbReference>
<dbReference type="PANTHER" id="PTHR47926:SF490">
    <property type="entry name" value="REPEAT-LIKE SUPERFAMILY PROTEIN, PUTATIVE-RELATED"/>
    <property type="match status" value="1"/>
</dbReference>
<evidence type="ECO:0000256" key="2">
    <source>
        <dbReference type="PROSITE-ProRule" id="PRU00708"/>
    </source>
</evidence>
<feature type="repeat" description="PPR" evidence="2">
    <location>
        <begin position="171"/>
        <end position="205"/>
    </location>
</feature>
<dbReference type="GO" id="GO:0009451">
    <property type="term" value="P:RNA modification"/>
    <property type="evidence" value="ECO:0007669"/>
    <property type="project" value="InterPro"/>
</dbReference>
<dbReference type="Pfam" id="PF13812">
    <property type="entry name" value="PPR_3"/>
    <property type="match status" value="1"/>
</dbReference>
<dbReference type="Pfam" id="PF20431">
    <property type="entry name" value="E_motif"/>
    <property type="match status" value="1"/>
</dbReference>
<dbReference type="OMA" id="WFFIMER"/>
<evidence type="ECO:0000313" key="3">
    <source>
        <dbReference type="EMBL" id="KYP71338.1"/>
    </source>
</evidence>
<dbReference type="Proteomes" id="UP000075243">
    <property type="component" value="Chromosome 3"/>
</dbReference>
<dbReference type="InterPro" id="IPR002885">
    <property type="entry name" value="PPR_rpt"/>
</dbReference>
<dbReference type="EMBL" id="CM003605">
    <property type="protein sequence ID" value="KYP71338.1"/>
    <property type="molecule type" value="Genomic_DNA"/>
</dbReference>
<feature type="repeat" description="PPR" evidence="2">
    <location>
        <begin position="272"/>
        <end position="306"/>
    </location>
</feature>
<evidence type="ECO:0000313" key="4">
    <source>
        <dbReference type="Proteomes" id="UP000075243"/>
    </source>
</evidence>
<feature type="repeat" description="PPR" evidence="2">
    <location>
        <begin position="241"/>
        <end position="271"/>
    </location>
</feature>
<dbReference type="InterPro" id="IPR046848">
    <property type="entry name" value="E_motif"/>
</dbReference>
<dbReference type="Gramene" id="C.cajan_10297.t">
    <property type="protein sequence ID" value="C.cajan_10297.t.cds1"/>
    <property type="gene ID" value="C.cajan_10297"/>
</dbReference>